<dbReference type="InterPro" id="IPR001789">
    <property type="entry name" value="Sig_transdc_resp-reg_receiver"/>
</dbReference>
<comment type="cofactor">
    <cofactor evidence="1">
        <name>Mg(2+)</name>
        <dbReference type="ChEBI" id="CHEBI:18420"/>
    </cofactor>
</comment>
<dbReference type="SMART" id="SM00448">
    <property type="entry name" value="REC"/>
    <property type="match status" value="1"/>
</dbReference>
<reference evidence="10 11" key="1">
    <citation type="submission" date="2014-08" db="EMBL/GenBank/DDBJ databases">
        <title>Genomic and Phenotypic Diversity of Colwellia psychrerythraea strains from Disparate Marine Basins.</title>
        <authorList>
            <person name="Techtmann S.M."/>
            <person name="Stelling S.C."/>
            <person name="Utturkar S.M."/>
            <person name="Alshibli N."/>
            <person name="Harris A."/>
            <person name="Brown S.D."/>
            <person name="Hazen T.C."/>
        </authorList>
    </citation>
    <scope>NUCLEOTIDE SEQUENCE [LARGE SCALE GENOMIC DNA]</scope>
    <source>
        <strain evidence="10 11">GAB14E</strain>
    </source>
</reference>
<dbReference type="GO" id="GO:0000160">
    <property type="term" value="P:phosphorelay signal transduction system"/>
    <property type="evidence" value="ECO:0007669"/>
    <property type="project" value="UniProtKB-KW"/>
</dbReference>
<feature type="modified residue" description="4-aspartylphosphate" evidence="6">
    <location>
        <position position="57"/>
    </location>
</feature>
<dbReference type="GO" id="GO:0052621">
    <property type="term" value="F:diguanylate cyclase activity"/>
    <property type="evidence" value="ECO:0007669"/>
    <property type="project" value="UniProtKB-EC"/>
</dbReference>
<dbReference type="GO" id="GO:1902201">
    <property type="term" value="P:negative regulation of bacterial-type flagellum-dependent cell motility"/>
    <property type="evidence" value="ECO:0007669"/>
    <property type="project" value="TreeGrafter"/>
</dbReference>
<dbReference type="PROSITE" id="PS50110">
    <property type="entry name" value="RESPONSE_REGULATORY"/>
    <property type="match status" value="1"/>
</dbReference>
<dbReference type="NCBIfam" id="TIGR00254">
    <property type="entry name" value="GGDEF"/>
    <property type="match status" value="1"/>
</dbReference>
<dbReference type="GO" id="GO:0005886">
    <property type="term" value="C:plasma membrane"/>
    <property type="evidence" value="ECO:0007669"/>
    <property type="project" value="TreeGrafter"/>
</dbReference>
<dbReference type="SUPFAM" id="SSF55073">
    <property type="entry name" value="Nucleotide cyclase"/>
    <property type="match status" value="1"/>
</dbReference>
<proteinExistence type="predicted"/>
<evidence type="ECO:0000259" key="7">
    <source>
        <dbReference type="PROSITE" id="PS50110"/>
    </source>
</evidence>
<dbReference type="SMART" id="SM00267">
    <property type="entry name" value="GGDEF"/>
    <property type="match status" value="1"/>
</dbReference>
<dbReference type="InterPro" id="IPR000160">
    <property type="entry name" value="GGDEF_dom"/>
</dbReference>
<evidence type="ECO:0000259" key="9">
    <source>
        <dbReference type="PROSITE" id="PS50894"/>
    </source>
</evidence>
<evidence type="ECO:0000256" key="3">
    <source>
        <dbReference type="ARBA" id="ARBA00023012"/>
    </source>
</evidence>
<dbReference type="InterPro" id="IPR036641">
    <property type="entry name" value="HPT_dom_sf"/>
</dbReference>
<dbReference type="Pfam" id="PF00990">
    <property type="entry name" value="GGDEF"/>
    <property type="match status" value="1"/>
</dbReference>
<evidence type="ECO:0000313" key="10">
    <source>
        <dbReference type="EMBL" id="KGJ87669.1"/>
    </source>
</evidence>
<dbReference type="PANTHER" id="PTHR45138:SF9">
    <property type="entry name" value="DIGUANYLATE CYCLASE DGCM-RELATED"/>
    <property type="match status" value="1"/>
</dbReference>
<dbReference type="InterPro" id="IPR043128">
    <property type="entry name" value="Rev_trsase/Diguanyl_cyclase"/>
</dbReference>
<feature type="domain" description="GGDEF" evidence="8">
    <location>
        <begin position="167"/>
        <end position="305"/>
    </location>
</feature>
<organism evidence="10 11">
    <name type="scientific">Colwellia psychrerythraea</name>
    <name type="common">Vibrio psychroerythus</name>
    <dbReference type="NCBI Taxonomy" id="28229"/>
    <lineage>
        <taxon>Bacteria</taxon>
        <taxon>Pseudomonadati</taxon>
        <taxon>Pseudomonadota</taxon>
        <taxon>Gammaproteobacteria</taxon>
        <taxon>Alteromonadales</taxon>
        <taxon>Colwelliaceae</taxon>
        <taxon>Colwellia</taxon>
    </lineage>
</organism>
<dbReference type="Proteomes" id="UP000029868">
    <property type="component" value="Unassembled WGS sequence"/>
</dbReference>
<gene>
    <name evidence="10" type="ORF">GAB14E_4347</name>
</gene>
<dbReference type="Pfam" id="PF00072">
    <property type="entry name" value="Response_reg"/>
    <property type="match status" value="1"/>
</dbReference>
<dbReference type="OrthoDB" id="9812260at2"/>
<dbReference type="RefSeq" id="WP_052094081.1">
    <property type="nucleotide sequence ID" value="NZ_JQEC01000071.1"/>
</dbReference>
<comment type="catalytic activity">
    <reaction evidence="4">
        <text>2 GTP = 3',3'-c-di-GMP + 2 diphosphate</text>
        <dbReference type="Rhea" id="RHEA:24898"/>
        <dbReference type="ChEBI" id="CHEBI:33019"/>
        <dbReference type="ChEBI" id="CHEBI:37565"/>
        <dbReference type="ChEBI" id="CHEBI:58805"/>
        <dbReference type="EC" id="2.7.7.65"/>
    </reaction>
</comment>
<evidence type="ECO:0000256" key="1">
    <source>
        <dbReference type="ARBA" id="ARBA00001946"/>
    </source>
</evidence>
<evidence type="ECO:0000259" key="8">
    <source>
        <dbReference type="PROSITE" id="PS50887"/>
    </source>
</evidence>
<dbReference type="EMBL" id="JQEC01000071">
    <property type="protein sequence ID" value="KGJ87669.1"/>
    <property type="molecule type" value="Genomic_DNA"/>
</dbReference>
<name>A0A099KAE8_COLPS</name>
<comment type="caution">
    <text evidence="10">The sequence shown here is derived from an EMBL/GenBank/DDBJ whole genome shotgun (WGS) entry which is preliminary data.</text>
</comment>
<evidence type="ECO:0000256" key="2">
    <source>
        <dbReference type="ARBA" id="ARBA00012528"/>
    </source>
</evidence>
<dbReference type="EC" id="2.7.7.65" evidence="2"/>
<dbReference type="GO" id="GO:0004672">
    <property type="term" value="F:protein kinase activity"/>
    <property type="evidence" value="ECO:0007669"/>
    <property type="project" value="UniProtKB-ARBA"/>
</dbReference>
<dbReference type="PANTHER" id="PTHR45138">
    <property type="entry name" value="REGULATORY COMPONENTS OF SENSORY TRANSDUCTION SYSTEM"/>
    <property type="match status" value="1"/>
</dbReference>
<dbReference type="FunFam" id="3.30.70.270:FF:000001">
    <property type="entry name" value="Diguanylate cyclase domain protein"/>
    <property type="match status" value="1"/>
</dbReference>
<evidence type="ECO:0000313" key="11">
    <source>
        <dbReference type="Proteomes" id="UP000029868"/>
    </source>
</evidence>
<keyword evidence="3" id="KW-0902">Two-component regulatory system</keyword>
<protein>
    <recommendedName>
        <fullName evidence="2">diguanylate cyclase</fullName>
        <ecNumber evidence="2">2.7.7.65</ecNumber>
    </recommendedName>
</protein>
<dbReference type="InterPro" id="IPR008207">
    <property type="entry name" value="Sig_transdc_His_kin_Hpt_dom"/>
</dbReference>
<dbReference type="CDD" id="cd17574">
    <property type="entry name" value="REC_OmpR"/>
    <property type="match status" value="1"/>
</dbReference>
<keyword evidence="6" id="KW-0597">Phosphoprotein</keyword>
<dbReference type="InterPro" id="IPR050469">
    <property type="entry name" value="Diguanylate_Cyclase"/>
</dbReference>
<evidence type="ECO:0000256" key="6">
    <source>
        <dbReference type="PROSITE-ProRule" id="PRU00169"/>
    </source>
</evidence>
<dbReference type="SUPFAM" id="SSF47226">
    <property type="entry name" value="Histidine-containing phosphotransfer domain, HPT domain"/>
    <property type="match status" value="1"/>
</dbReference>
<evidence type="ECO:0000256" key="4">
    <source>
        <dbReference type="ARBA" id="ARBA00034247"/>
    </source>
</evidence>
<dbReference type="Gene3D" id="1.20.120.160">
    <property type="entry name" value="HPT domain"/>
    <property type="match status" value="1"/>
</dbReference>
<feature type="modified residue" description="Phosphohistidine" evidence="5">
    <location>
        <position position="393"/>
    </location>
</feature>
<dbReference type="Gene3D" id="3.40.50.2300">
    <property type="match status" value="1"/>
</dbReference>
<dbReference type="PROSITE" id="PS50887">
    <property type="entry name" value="GGDEF"/>
    <property type="match status" value="1"/>
</dbReference>
<dbReference type="PATRIC" id="fig|28229.3.peg.4324"/>
<dbReference type="CDD" id="cd01949">
    <property type="entry name" value="GGDEF"/>
    <property type="match status" value="1"/>
</dbReference>
<accession>A0A099KAE8</accession>
<dbReference type="GO" id="GO:0043709">
    <property type="term" value="P:cell adhesion involved in single-species biofilm formation"/>
    <property type="evidence" value="ECO:0007669"/>
    <property type="project" value="TreeGrafter"/>
</dbReference>
<dbReference type="PROSITE" id="PS50894">
    <property type="entry name" value="HPT"/>
    <property type="match status" value="1"/>
</dbReference>
<feature type="domain" description="Response regulatory" evidence="7">
    <location>
        <begin position="8"/>
        <end position="124"/>
    </location>
</feature>
<sequence>MVLDKEYTVLVVDDAKDTQMLLEFDLSAAGYHVTSCDSGEQSLALLENNVIDLILLDMYMPGLSGLETLTRIKAQAVSAQIPVIMLSASTDEDEVVAALELGAGDYVIKPYVAKVLLARIRTAIRLKEKTAQLEYLAKTDFLTGMNNRGSFFELSSNAISLANRAEQPLVAAMFDIDLFKQVNDNYGHDVGDQVLRSFSKTMTEVFRDYDIVGRIGGEEFAVCLPNTSCDDAFIACERLRSQVEKLSITITNDEGNELDIKITVSVGLVLAQDDYQTIDELLKQADSALYYAKAHGRNQVVNANTLINPVGIERDAIEVTLAAKDKSLSEQEGIGILNYDGIDFDIGVNNVLGDEALFKEILVMFYQDHHLDGQKLQSAILEQDIVTAKHIAHTLKGVACSVGAMDLFEVTKALDLAINENDKNDLDGLFSLLSPELNRVMKGIELHLDIS</sequence>
<dbReference type="SUPFAM" id="SSF52172">
    <property type="entry name" value="CheY-like"/>
    <property type="match status" value="1"/>
</dbReference>
<dbReference type="AlphaFoldDB" id="A0A099KAE8"/>
<dbReference type="Pfam" id="PF01627">
    <property type="entry name" value="Hpt"/>
    <property type="match status" value="1"/>
</dbReference>
<dbReference type="InterPro" id="IPR029787">
    <property type="entry name" value="Nucleotide_cyclase"/>
</dbReference>
<dbReference type="Gene3D" id="3.30.70.270">
    <property type="match status" value="1"/>
</dbReference>
<dbReference type="InterPro" id="IPR011006">
    <property type="entry name" value="CheY-like_superfamily"/>
</dbReference>
<evidence type="ECO:0000256" key="5">
    <source>
        <dbReference type="PROSITE-ProRule" id="PRU00110"/>
    </source>
</evidence>
<feature type="domain" description="HPt" evidence="9">
    <location>
        <begin position="354"/>
        <end position="447"/>
    </location>
</feature>